<dbReference type="AlphaFoldDB" id="A6NTB5"/>
<feature type="domain" description="Uroporphyrinogen decarboxylase (URO-D)" evidence="1">
    <location>
        <begin position="142"/>
        <end position="339"/>
    </location>
</feature>
<dbReference type="RefSeq" id="WP_006571992.1">
    <property type="nucleotide sequence ID" value="NZ_AAXG02000010.1"/>
</dbReference>
<dbReference type="STRING" id="411467.BACCAP_01444"/>
<dbReference type="GO" id="GO:0004853">
    <property type="term" value="F:uroporphyrinogen decarboxylase activity"/>
    <property type="evidence" value="ECO:0007669"/>
    <property type="project" value="InterPro"/>
</dbReference>
<dbReference type="PANTHER" id="PTHR47099:SF1">
    <property type="entry name" value="METHYLCOBAMIDE:COM METHYLTRANSFERASE MTBA"/>
    <property type="match status" value="1"/>
</dbReference>
<name>A6NTB5_9FIRM</name>
<dbReference type="OrthoDB" id="3078356at2"/>
<protein>
    <recommendedName>
        <fullName evidence="1">Uroporphyrinogen decarboxylase (URO-D) domain-containing protein</fullName>
    </recommendedName>
</protein>
<dbReference type="InterPro" id="IPR000257">
    <property type="entry name" value="Uroporphyrinogen_deCOase"/>
</dbReference>
<evidence type="ECO:0000313" key="3">
    <source>
        <dbReference type="Proteomes" id="UP000003639"/>
    </source>
</evidence>
<dbReference type="GO" id="GO:0006779">
    <property type="term" value="P:porphyrin-containing compound biosynthetic process"/>
    <property type="evidence" value="ECO:0007669"/>
    <property type="project" value="InterPro"/>
</dbReference>
<gene>
    <name evidence="2" type="ORF">BACCAP_01444</name>
</gene>
<comment type="caution">
    <text evidence="2">The sequence shown here is derived from an EMBL/GenBank/DDBJ whole genome shotgun (WGS) entry which is preliminary data.</text>
</comment>
<dbReference type="PANTHER" id="PTHR47099">
    <property type="entry name" value="METHYLCOBAMIDE:COM METHYLTRANSFERASE MTBA"/>
    <property type="match status" value="1"/>
</dbReference>
<organism evidence="2 3">
    <name type="scientific">Pseudoflavonifractor capillosus ATCC 29799</name>
    <dbReference type="NCBI Taxonomy" id="411467"/>
    <lineage>
        <taxon>Bacteria</taxon>
        <taxon>Bacillati</taxon>
        <taxon>Bacillota</taxon>
        <taxon>Clostridia</taxon>
        <taxon>Eubacteriales</taxon>
        <taxon>Oscillospiraceae</taxon>
        <taxon>Pseudoflavonifractor</taxon>
    </lineage>
</organism>
<dbReference type="InterPro" id="IPR038071">
    <property type="entry name" value="UROD/MetE-like_sf"/>
</dbReference>
<evidence type="ECO:0000313" key="2">
    <source>
        <dbReference type="EMBL" id="EDN00678.1"/>
    </source>
</evidence>
<dbReference type="eggNOG" id="COG0407">
    <property type="taxonomic scope" value="Bacteria"/>
</dbReference>
<reference evidence="2 3" key="1">
    <citation type="submission" date="2007-04" db="EMBL/GenBank/DDBJ databases">
        <authorList>
            <person name="Fulton L."/>
            <person name="Clifton S."/>
            <person name="Fulton B."/>
            <person name="Xu J."/>
            <person name="Minx P."/>
            <person name="Pepin K.H."/>
            <person name="Johnson M."/>
            <person name="Thiruvilangam P."/>
            <person name="Bhonagiri V."/>
            <person name="Nash W.E."/>
            <person name="Mardis E.R."/>
            <person name="Wilson R.K."/>
        </authorList>
    </citation>
    <scope>NUCLEOTIDE SEQUENCE [LARGE SCALE GENOMIC DNA]</scope>
    <source>
        <strain evidence="2 3">ATCC 29799</strain>
    </source>
</reference>
<proteinExistence type="predicted"/>
<evidence type="ECO:0000259" key="1">
    <source>
        <dbReference type="Pfam" id="PF01208"/>
    </source>
</evidence>
<dbReference type="Gene3D" id="3.20.20.210">
    <property type="match status" value="1"/>
</dbReference>
<accession>A6NTB5</accession>
<keyword evidence="3" id="KW-1185">Reference proteome</keyword>
<dbReference type="SUPFAM" id="SSF51726">
    <property type="entry name" value="UROD/MetE-like"/>
    <property type="match status" value="1"/>
</dbReference>
<dbReference type="Proteomes" id="UP000003639">
    <property type="component" value="Unassembled WGS sequence"/>
</dbReference>
<sequence length="366" mass="42007">MELTSRQRLLRLWNGQEIDRVPIWLLAPYHPLEYYADIYNIPAYRPVTAAIERFCDTMDRRRPDLGFCYNANPEILRTSIDGPGRTGTRVTYRDLTFEKSVTQENGYTTIKFYVDDPNMLEKIAEIPYIPPCPDRETLLREKEELGERGLLMMDLGDPLEPLYHLCSAENFCIWTLTDLDSLLRFTDVMAERVLEVYRRYLELDIADAYFIVGAEFAGPPMVDPKLFNTLSSRYLKRVVDLIHQYGKIAIIHYHGNLSRVLEGFKEVEPDGLHTIEAPPVGDCTITQARSALGPHTVLIGNIQYDDLERRSQDEIRQMVRDVMEEGKAAGRFILSPTAGPYCAQPSARLIQNYLAFIEAGIRYGKL</sequence>
<reference evidence="2 3" key="2">
    <citation type="submission" date="2007-06" db="EMBL/GenBank/DDBJ databases">
        <title>Draft genome sequence of Pseudoflavonifractor capillosus ATCC 29799.</title>
        <authorList>
            <person name="Sudarsanam P."/>
            <person name="Ley R."/>
            <person name="Guruge J."/>
            <person name="Turnbaugh P.J."/>
            <person name="Mahowald M."/>
            <person name="Liep D."/>
            <person name="Gordon J."/>
        </authorList>
    </citation>
    <scope>NUCLEOTIDE SEQUENCE [LARGE SCALE GENOMIC DNA]</scope>
    <source>
        <strain evidence="2 3">ATCC 29799</strain>
    </source>
</reference>
<dbReference type="InterPro" id="IPR052024">
    <property type="entry name" value="Methanogen_methyltrans"/>
</dbReference>
<dbReference type="EMBL" id="AAXG02000010">
    <property type="protein sequence ID" value="EDN00678.1"/>
    <property type="molecule type" value="Genomic_DNA"/>
</dbReference>
<dbReference type="Pfam" id="PF01208">
    <property type="entry name" value="URO-D"/>
    <property type="match status" value="1"/>
</dbReference>